<evidence type="ECO:0000256" key="7">
    <source>
        <dbReference type="ARBA" id="ARBA00022946"/>
    </source>
</evidence>
<dbReference type="InterPro" id="IPR009040">
    <property type="entry name" value="Ferritin-like_diiron"/>
</dbReference>
<evidence type="ECO:0000256" key="9">
    <source>
        <dbReference type="ARBA" id="ARBA00023004"/>
    </source>
</evidence>
<evidence type="ECO:0000256" key="11">
    <source>
        <dbReference type="ARBA" id="ARBA00026060"/>
    </source>
</evidence>
<dbReference type="InterPro" id="IPR012347">
    <property type="entry name" value="Ferritin-like"/>
</dbReference>
<feature type="binding site" evidence="13">
    <location>
        <position position="149"/>
    </location>
    <ligand>
        <name>Fe cation</name>
        <dbReference type="ChEBI" id="CHEBI:24875"/>
        <label>1</label>
    </ligand>
</feature>
<comment type="similarity">
    <text evidence="2 14">Belongs to the ferritin family.</text>
</comment>
<dbReference type="GO" id="GO:0009507">
    <property type="term" value="C:chloroplast"/>
    <property type="evidence" value="ECO:0007669"/>
    <property type="project" value="UniProtKB-SubCell"/>
</dbReference>
<dbReference type="Proteomes" id="UP001415857">
    <property type="component" value="Unassembled WGS sequence"/>
</dbReference>
<feature type="binding site" evidence="13">
    <location>
        <position position="195"/>
    </location>
    <ligand>
        <name>Fe cation</name>
        <dbReference type="ChEBI" id="CHEBI:24875"/>
        <label>1</label>
    </ligand>
</feature>
<evidence type="ECO:0000256" key="1">
    <source>
        <dbReference type="ARBA" id="ARBA00004229"/>
    </source>
</evidence>
<dbReference type="GO" id="GO:0006979">
    <property type="term" value="P:response to oxidative stress"/>
    <property type="evidence" value="ECO:0007669"/>
    <property type="project" value="UniProtKB-ARBA"/>
</dbReference>
<evidence type="ECO:0000256" key="13">
    <source>
        <dbReference type="PIRSR" id="PIRSR601519-1"/>
    </source>
</evidence>
<evidence type="ECO:0000313" key="16">
    <source>
        <dbReference type="EMBL" id="KAK9291156.1"/>
    </source>
</evidence>
<evidence type="ECO:0000313" key="17">
    <source>
        <dbReference type="Proteomes" id="UP001415857"/>
    </source>
</evidence>
<dbReference type="GO" id="GO:0004322">
    <property type="term" value="F:ferroxidase activity"/>
    <property type="evidence" value="ECO:0007669"/>
    <property type="project" value="UniProtKB-EC"/>
</dbReference>
<feature type="binding site" evidence="13">
    <location>
        <position position="146"/>
    </location>
    <ligand>
        <name>Fe cation</name>
        <dbReference type="ChEBI" id="CHEBI:24875"/>
        <label>1</label>
    </ligand>
</feature>
<evidence type="ECO:0000256" key="12">
    <source>
        <dbReference type="ARBA" id="ARBA00047990"/>
    </source>
</evidence>
<protein>
    <recommendedName>
        <fullName evidence="14">Ferritin</fullName>
        <ecNumber evidence="14">1.16.3.1</ecNumber>
    </recommendedName>
</protein>
<dbReference type="PROSITE" id="PS00204">
    <property type="entry name" value="FERRITIN_2"/>
    <property type="match status" value="1"/>
</dbReference>
<dbReference type="EMBL" id="JBBPBK010000002">
    <property type="protein sequence ID" value="KAK9291156.1"/>
    <property type="molecule type" value="Genomic_DNA"/>
</dbReference>
<evidence type="ECO:0000256" key="5">
    <source>
        <dbReference type="ARBA" id="ARBA00022640"/>
    </source>
</evidence>
<feature type="domain" description="Ferritin-like diiron" evidence="15">
    <location>
        <begin position="94"/>
        <end position="247"/>
    </location>
</feature>
<comment type="catalytic activity">
    <reaction evidence="12 14">
        <text>4 Fe(2+) + O2 + 4 H(+) = 4 Fe(3+) + 2 H2O</text>
        <dbReference type="Rhea" id="RHEA:11148"/>
        <dbReference type="ChEBI" id="CHEBI:15377"/>
        <dbReference type="ChEBI" id="CHEBI:15378"/>
        <dbReference type="ChEBI" id="CHEBI:15379"/>
        <dbReference type="ChEBI" id="CHEBI:29033"/>
        <dbReference type="ChEBI" id="CHEBI:29034"/>
        <dbReference type="EC" id="1.16.3.1"/>
    </reaction>
</comment>
<evidence type="ECO:0000256" key="8">
    <source>
        <dbReference type="ARBA" id="ARBA00023002"/>
    </source>
</evidence>
<keyword evidence="4" id="KW-0150">Chloroplast</keyword>
<accession>A0AAP0S4R7</accession>
<proteinExistence type="inferred from homology"/>
<dbReference type="InterPro" id="IPR008331">
    <property type="entry name" value="Ferritin_DPS_dom"/>
</dbReference>
<dbReference type="InterPro" id="IPR014034">
    <property type="entry name" value="Ferritin_CS"/>
</dbReference>
<dbReference type="PANTHER" id="PTHR11431:SF101">
    <property type="entry name" value="FERRITIN-2, CHLOROPLASTIC"/>
    <property type="match status" value="1"/>
</dbReference>
<gene>
    <name evidence="16" type="ORF">L1049_009344</name>
</gene>
<name>A0AAP0S4R7_LIQFO</name>
<keyword evidence="9 13" id="KW-0408">Iron</keyword>
<keyword evidence="17" id="KW-1185">Reference proteome</keyword>
<dbReference type="AlphaFoldDB" id="A0AAP0S4R7"/>
<dbReference type="InterPro" id="IPR001519">
    <property type="entry name" value="Ferritin"/>
</dbReference>
<dbReference type="GO" id="GO:0008199">
    <property type="term" value="F:ferric iron binding"/>
    <property type="evidence" value="ECO:0007669"/>
    <property type="project" value="InterPro"/>
</dbReference>
<dbReference type="FunFam" id="1.20.1260.10:FF:000006">
    <property type="entry name" value="Ferritin"/>
    <property type="match status" value="1"/>
</dbReference>
<dbReference type="GO" id="GO:0008198">
    <property type="term" value="F:ferrous iron binding"/>
    <property type="evidence" value="ECO:0007669"/>
    <property type="project" value="TreeGrafter"/>
</dbReference>
<evidence type="ECO:0000256" key="2">
    <source>
        <dbReference type="ARBA" id="ARBA00007513"/>
    </source>
</evidence>
<dbReference type="PANTHER" id="PTHR11431">
    <property type="entry name" value="FERRITIN"/>
    <property type="match status" value="1"/>
</dbReference>
<feature type="binding site" evidence="13">
    <location>
        <position position="111"/>
    </location>
    <ligand>
        <name>Fe cation</name>
        <dbReference type="ChEBI" id="CHEBI:24875"/>
        <label>1</label>
    </ligand>
</feature>
<comment type="subunit">
    <text evidence="11">Oligomer of 24 subunits. There are two types of subunits: L (light) chain and H (heavy) chain. The major chain can be light or heavy, depending on the species and tissue type. The functional molecule forms a roughly spherical shell with a diameter of 12 nm and contains a central cavity into which the insoluble mineral iron core is deposited.</text>
</comment>
<evidence type="ECO:0000256" key="14">
    <source>
        <dbReference type="RuleBase" id="RU361145"/>
    </source>
</evidence>
<evidence type="ECO:0000256" key="3">
    <source>
        <dbReference type="ARBA" id="ARBA00022434"/>
    </source>
</evidence>
<comment type="function">
    <text evidence="14">Stores iron in a soluble, non-toxic, readily available form. Important for iron homeostasis. Iron is taken up in the ferrous form and deposited as ferric hydroxides after oxidation.</text>
</comment>
<evidence type="ECO:0000256" key="6">
    <source>
        <dbReference type="ARBA" id="ARBA00022723"/>
    </source>
</evidence>
<sequence length="266" mass="29499">MSLSVASAVSLSTLQGDSLSPALGSSALSYSGLSSSSLSTTALRLPGRRLGNGLVVSAAKETDLLTGIVFQPFEEMKKEELAIPIAPQLSLARQFYEDECEAAINEQINVEYTVSYVYHAMYAYFDRDNIALKGLAKFYKESSEEEREHAEKLMKYQNIRGGRVKLYSILTPPSEFDHAEKGDALNSMELALSLEKLTNEKLLQLHSVAVRKNDPQLADFVESEYLTEQVEAIKKIAEYVAQLRMVGKGHGVWHFDQMLLHEGDAA</sequence>
<dbReference type="GO" id="GO:0006879">
    <property type="term" value="P:intracellular iron ion homeostasis"/>
    <property type="evidence" value="ECO:0007669"/>
    <property type="project" value="UniProtKB-KW"/>
</dbReference>
<dbReference type="InterPro" id="IPR009078">
    <property type="entry name" value="Ferritin-like_SF"/>
</dbReference>
<comment type="function">
    <text evidence="10">Stores iron in a soluble, non-toxic, readily available form. Important for iron homeostasis. Has ferroxidase activity. Iron is taken up in the ferrous form and deposited as ferric hydroxides after oxidation.</text>
</comment>
<dbReference type="SUPFAM" id="SSF47240">
    <property type="entry name" value="Ferritin-like"/>
    <property type="match status" value="1"/>
</dbReference>
<dbReference type="PROSITE" id="PS00540">
    <property type="entry name" value="FERRITIN_1"/>
    <property type="match status" value="1"/>
</dbReference>
<organism evidence="16 17">
    <name type="scientific">Liquidambar formosana</name>
    <name type="common">Formosan gum</name>
    <dbReference type="NCBI Taxonomy" id="63359"/>
    <lineage>
        <taxon>Eukaryota</taxon>
        <taxon>Viridiplantae</taxon>
        <taxon>Streptophyta</taxon>
        <taxon>Embryophyta</taxon>
        <taxon>Tracheophyta</taxon>
        <taxon>Spermatophyta</taxon>
        <taxon>Magnoliopsida</taxon>
        <taxon>eudicotyledons</taxon>
        <taxon>Gunneridae</taxon>
        <taxon>Pentapetalae</taxon>
        <taxon>Saxifragales</taxon>
        <taxon>Altingiaceae</taxon>
        <taxon>Liquidambar</taxon>
    </lineage>
</organism>
<evidence type="ECO:0000259" key="15">
    <source>
        <dbReference type="PROSITE" id="PS50905"/>
    </source>
</evidence>
<evidence type="ECO:0000256" key="4">
    <source>
        <dbReference type="ARBA" id="ARBA00022528"/>
    </source>
</evidence>
<keyword evidence="3 14" id="KW-0409">Iron storage</keyword>
<evidence type="ECO:0000256" key="10">
    <source>
        <dbReference type="ARBA" id="ARBA00025111"/>
    </source>
</evidence>
<comment type="subcellular location">
    <subcellularLocation>
        <location evidence="1">Plastid</location>
        <location evidence="1">Chloroplast</location>
    </subcellularLocation>
</comment>
<dbReference type="Gene3D" id="1.20.1260.10">
    <property type="match status" value="1"/>
</dbReference>
<dbReference type="Pfam" id="PF00210">
    <property type="entry name" value="Ferritin"/>
    <property type="match status" value="1"/>
</dbReference>
<dbReference type="GO" id="GO:0006826">
    <property type="term" value="P:iron ion transport"/>
    <property type="evidence" value="ECO:0007669"/>
    <property type="project" value="InterPro"/>
</dbReference>
<dbReference type="PROSITE" id="PS50905">
    <property type="entry name" value="FERRITIN_LIKE"/>
    <property type="match status" value="1"/>
</dbReference>
<reference evidence="16 17" key="1">
    <citation type="journal article" date="2024" name="Plant J.">
        <title>Genome sequences and population genomics reveal climatic adaptation and genomic divergence between two closely related sweetgum species.</title>
        <authorList>
            <person name="Xu W.Q."/>
            <person name="Ren C.Q."/>
            <person name="Zhang X.Y."/>
            <person name="Comes H.P."/>
            <person name="Liu X.H."/>
            <person name="Li Y.G."/>
            <person name="Kettle C.J."/>
            <person name="Jalonen R."/>
            <person name="Gaisberger H."/>
            <person name="Ma Y.Z."/>
            <person name="Qiu Y.X."/>
        </authorList>
    </citation>
    <scope>NUCLEOTIDE SEQUENCE [LARGE SCALE GENOMIC DNA]</scope>
    <source>
        <strain evidence="16">Hangzhou</strain>
    </source>
</reference>
<keyword evidence="8 14" id="KW-0560">Oxidoreductase</keyword>
<keyword evidence="6 13" id="KW-0479">Metal-binding</keyword>
<keyword evidence="7" id="KW-0809">Transit peptide</keyword>
<dbReference type="CDD" id="cd01056">
    <property type="entry name" value="Euk_Ferritin"/>
    <property type="match status" value="1"/>
</dbReference>
<dbReference type="EC" id="1.16.3.1" evidence="14"/>
<keyword evidence="5" id="KW-0934">Plastid</keyword>
<feature type="binding site" evidence="13">
    <location>
        <position position="229"/>
    </location>
    <ligand>
        <name>Fe cation</name>
        <dbReference type="ChEBI" id="CHEBI:24875"/>
        <label>1</label>
    </ligand>
</feature>
<comment type="caution">
    <text evidence="16">The sequence shown here is derived from an EMBL/GenBank/DDBJ whole genome shotgun (WGS) entry which is preliminary data.</text>
</comment>